<dbReference type="Proteomes" id="UP001287356">
    <property type="component" value="Unassembled WGS sequence"/>
</dbReference>
<sequence>MAIPSARAFRGMLHVLGTEIDNAIYSAAANLPVPFIKLSGASVKAAFRGLWHIATVWHVPVTYADPLVAAQAAALRAPKNQLPELNPIIEGYIKALRNPISPSIFPHIWIKALSTQQANTWCGQK</sequence>
<protein>
    <submittedName>
        <fullName evidence="1">Uncharacterized protein</fullName>
    </submittedName>
</protein>
<dbReference type="EMBL" id="JAULSN010000003">
    <property type="protein sequence ID" value="KAK3376131.1"/>
    <property type="molecule type" value="Genomic_DNA"/>
</dbReference>
<comment type="caution">
    <text evidence="1">The sequence shown here is derived from an EMBL/GenBank/DDBJ whole genome shotgun (WGS) entry which is preliminary data.</text>
</comment>
<accession>A0AAE0KGK5</accession>
<name>A0AAE0KGK5_9PEZI</name>
<organism evidence="1 2">
    <name type="scientific">Lasiosphaeria ovina</name>
    <dbReference type="NCBI Taxonomy" id="92902"/>
    <lineage>
        <taxon>Eukaryota</taxon>
        <taxon>Fungi</taxon>
        <taxon>Dikarya</taxon>
        <taxon>Ascomycota</taxon>
        <taxon>Pezizomycotina</taxon>
        <taxon>Sordariomycetes</taxon>
        <taxon>Sordariomycetidae</taxon>
        <taxon>Sordariales</taxon>
        <taxon>Lasiosphaeriaceae</taxon>
        <taxon>Lasiosphaeria</taxon>
    </lineage>
</organism>
<reference evidence="1" key="1">
    <citation type="journal article" date="2023" name="Mol. Phylogenet. Evol.">
        <title>Genome-scale phylogeny and comparative genomics of the fungal order Sordariales.</title>
        <authorList>
            <person name="Hensen N."/>
            <person name="Bonometti L."/>
            <person name="Westerberg I."/>
            <person name="Brannstrom I.O."/>
            <person name="Guillou S."/>
            <person name="Cros-Aarteil S."/>
            <person name="Calhoun S."/>
            <person name="Haridas S."/>
            <person name="Kuo A."/>
            <person name="Mondo S."/>
            <person name="Pangilinan J."/>
            <person name="Riley R."/>
            <person name="LaButti K."/>
            <person name="Andreopoulos B."/>
            <person name="Lipzen A."/>
            <person name="Chen C."/>
            <person name="Yan M."/>
            <person name="Daum C."/>
            <person name="Ng V."/>
            <person name="Clum A."/>
            <person name="Steindorff A."/>
            <person name="Ohm R.A."/>
            <person name="Martin F."/>
            <person name="Silar P."/>
            <person name="Natvig D.O."/>
            <person name="Lalanne C."/>
            <person name="Gautier V."/>
            <person name="Ament-Velasquez S.L."/>
            <person name="Kruys A."/>
            <person name="Hutchinson M.I."/>
            <person name="Powell A.J."/>
            <person name="Barry K."/>
            <person name="Miller A.N."/>
            <person name="Grigoriev I.V."/>
            <person name="Debuchy R."/>
            <person name="Gladieux P."/>
            <person name="Hiltunen Thoren M."/>
            <person name="Johannesson H."/>
        </authorList>
    </citation>
    <scope>NUCLEOTIDE SEQUENCE</scope>
    <source>
        <strain evidence="1">CBS 958.72</strain>
    </source>
</reference>
<keyword evidence="2" id="KW-1185">Reference proteome</keyword>
<evidence type="ECO:0000313" key="1">
    <source>
        <dbReference type="EMBL" id="KAK3376131.1"/>
    </source>
</evidence>
<evidence type="ECO:0000313" key="2">
    <source>
        <dbReference type="Proteomes" id="UP001287356"/>
    </source>
</evidence>
<reference evidence="1" key="2">
    <citation type="submission" date="2023-06" db="EMBL/GenBank/DDBJ databases">
        <authorList>
            <consortium name="Lawrence Berkeley National Laboratory"/>
            <person name="Haridas S."/>
            <person name="Hensen N."/>
            <person name="Bonometti L."/>
            <person name="Westerberg I."/>
            <person name="Brannstrom I.O."/>
            <person name="Guillou S."/>
            <person name="Cros-Aarteil S."/>
            <person name="Calhoun S."/>
            <person name="Kuo A."/>
            <person name="Mondo S."/>
            <person name="Pangilinan J."/>
            <person name="Riley R."/>
            <person name="Labutti K."/>
            <person name="Andreopoulos B."/>
            <person name="Lipzen A."/>
            <person name="Chen C."/>
            <person name="Yanf M."/>
            <person name="Daum C."/>
            <person name="Ng V."/>
            <person name="Clum A."/>
            <person name="Steindorff A."/>
            <person name="Ohm R."/>
            <person name="Martin F."/>
            <person name="Silar P."/>
            <person name="Natvig D."/>
            <person name="Lalanne C."/>
            <person name="Gautier V."/>
            <person name="Ament-Velasquez S.L."/>
            <person name="Kruys A."/>
            <person name="Hutchinson M.I."/>
            <person name="Powell A.J."/>
            <person name="Barry K."/>
            <person name="Miller A.N."/>
            <person name="Grigoriev I.V."/>
            <person name="Debuchy R."/>
            <person name="Gladieux P."/>
            <person name="Thoren M.H."/>
            <person name="Johannesson H."/>
        </authorList>
    </citation>
    <scope>NUCLEOTIDE SEQUENCE</scope>
    <source>
        <strain evidence="1">CBS 958.72</strain>
    </source>
</reference>
<dbReference type="AlphaFoldDB" id="A0AAE0KGK5"/>
<proteinExistence type="predicted"/>
<gene>
    <name evidence="1" type="ORF">B0T24DRAFT_677025</name>
</gene>